<name>A0A1B9NCW6_9MICO</name>
<dbReference type="NCBIfam" id="TIGR01098">
    <property type="entry name" value="3A0109s03R"/>
    <property type="match status" value="1"/>
</dbReference>
<organism evidence="4 5">
    <name type="scientific">Microbacterium sediminis</name>
    <dbReference type="NCBI Taxonomy" id="904291"/>
    <lineage>
        <taxon>Bacteria</taxon>
        <taxon>Bacillati</taxon>
        <taxon>Actinomycetota</taxon>
        <taxon>Actinomycetes</taxon>
        <taxon>Micrococcales</taxon>
        <taxon>Microbacteriaceae</taxon>
        <taxon>Microbacterium</taxon>
    </lineage>
</organism>
<protein>
    <submittedName>
        <fullName evidence="4">Phosphonate ABC transporter substrate-binding protein</fullName>
    </submittedName>
</protein>
<dbReference type="PANTHER" id="PTHR35841">
    <property type="entry name" value="PHOSPHONATES-BINDING PERIPLASMIC PROTEIN"/>
    <property type="match status" value="1"/>
</dbReference>
<dbReference type="EMBL" id="LXMD01000022">
    <property type="protein sequence ID" value="OCG74445.1"/>
    <property type="molecule type" value="Genomic_DNA"/>
</dbReference>
<dbReference type="Pfam" id="PF12974">
    <property type="entry name" value="Phosphonate-bd"/>
    <property type="match status" value="1"/>
</dbReference>
<evidence type="ECO:0000256" key="1">
    <source>
        <dbReference type="ARBA" id="ARBA00007162"/>
    </source>
</evidence>
<dbReference type="Proteomes" id="UP000093355">
    <property type="component" value="Unassembled WGS sequence"/>
</dbReference>
<evidence type="ECO:0000256" key="3">
    <source>
        <dbReference type="SAM" id="SignalP"/>
    </source>
</evidence>
<keyword evidence="5" id="KW-1185">Reference proteome</keyword>
<evidence type="ECO:0000313" key="5">
    <source>
        <dbReference type="Proteomes" id="UP000093355"/>
    </source>
</evidence>
<sequence length="329" mass="34363">MFTKRRAAAVTAAATLALALAGCAGGDAPSGGDGDAPEELVLGLVPSQDVDQLVVDAQELGDLLSDELGIPVTTNVSTDYAALVTAMQAGQAQIGMFGPIALVQAADVAGAVPVLQSVRYGSDTYVTQWYTKDTERFCLDEVVEKETEDGVFTFCNGTDADEVEGPKGEEALELITQDEKIAFVDEGSASGYYYPATQLQEVAGLDPFALTGAVFAGGHPNAVIAVDDGDATVGVSFDDAREEVVAERPTIGQDVTVFAWSQNIPNDGIAVSADLSEEWQQKITDAFLAVAETEEGLAVLDAVYNIEGLVPADLEALDAARQVEANFGE</sequence>
<dbReference type="Gene3D" id="3.40.190.10">
    <property type="entry name" value="Periplasmic binding protein-like II"/>
    <property type="match status" value="2"/>
</dbReference>
<feature type="chain" id="PRO_5038511311" evidence="3">
    <location>
        <begin position="22"/>
        <end position="329"/>
    </location>
</feature>
<dbReference type="PANTHER" id="PTHR35841:SF1">
    <property type="entry name" value="PHOSPHONATES-BINDING PERIPLASMIC PROTEIN"/>
    <property type="match status" value="1"/>
</dbReference>
<proteinExistence type="inferred from homology"/>
<gene>
    <name evidence="4" type="ORF">A7J15_06040</name>
</gene>
<keyword evidence="2 3" id="KW-0732">Signal</keyword>
<dbReference type="InterPro" id="IPR005770">
    <property type="entry name" value="PhnD"/>
</dbReference>
<reference evidence="4 5" key="1">
    <citation type="submission" date="2016-05" db="EMBL/GenBank/DDBJ databases">
        <authorList>
            <person name="Lavstsen T."/>
            <person name="Jespersen J.S."/>
        </authorList>
    </citation>
    <scope>NUCLEOTIDE SEQUENCE [LARGE SCALE GENOMIC DNA]</scope>
    <source>
        <strain evidence="4 5">YLB-01</strain>
    </source>
</reference>
<comment type="similarity">
    <text evidence="1">Belongs to the phosphate/phosphite/phosphonate binding protein family.</text>
</comment>
<accession>A0A1B9NCW6</accession>
<dbReference type="GO" id="GO:0043190">
    <property type="term" value="C:ATP-binding cassette (ABC) transporter complex"/>
    <property type="evidence" value="ECO:0007669"/>
    <property type="project" value="InterPro"/>
</dbReference>
<comment type="caution">
    <text evidence="4">The sequence shown here is derived from an EMBL/GenBank/DDBJ whole genome shotgun (WGS) entry which is preliminary data.</text>
</comment>
<dbReference type="GO" id="GO:0055085">
    <property type="term" value="P:transmembrane transport"/>
    <property type="evidence" value="ECO:0007669"/>
    <property type="project" value="InterPro"/>
</dbReference>
<dbReference type="STRING" id="904291.A7J15_06040"/>
<dbReference type="PROSITE" id="PS51257">
    <property type="entry name" value="PROKAR_LIPOPROTEIN"/>
    <property type="match status" value="1"/>
</dbReference>
<feature type="signal peptide" evidence="3">
    <location>
        <begin position="1"/>
        <end position="21"/>
    </location>
</feature>
<evidence type="ECO:0000256" key="2">
    <source>
        <dbReference type="ARBA" id="ARBA00022729"/>
    </source>
</evidence>
<dbReference type="SUPFAM" id="SSF53850">
    <property type="entry name" value="Periplasmic binding protein-like II"/>
    <property type="match status" value="1"/>
</dbReference>
<dbReference type="AlphaFoldDB" id="A0A1B9NCW6"/>
<evidence type="ECO:0000313" key="4">
    <source>
        <dbReference type="EMBL" id="OCG74445.1"/>
    </source>
</evidence>